<keyword evidence="2" id="KW-1133">Transmembrane helix</keyword>
<organism evidence="3 4">
    <name type="scientific">Cellulosimicrobium aquatile</name>
    <dbReference type="NCBI Taxonomy" id="1612203"/>
    <lineage>
        <taxon>Bacteria</taxon>
        <taxon>Bacillati</taxon>
        <taxon>Actinomycetota</taxon>
        <taxon>Actinomycetes</taxon>
        <taxon>Micrococcales</taxon>
        <taxon>Promicromonosporaceae</taxon>
        <taxon>Cellulosimicrobium</taxon>
    </lineage>
</organism>
<dbReference type="Proteomes" id="UP000186235">
    <property type="component" value="Unassembled WGS sequence"/>
</dbReference>
<keyword evidence="2" id="KW-0472">Membrane</keyword>
<evidence type="ECO:0000256" key="1">
    <source>
        <dbReference type="SAM" id="MobiDB-lite"/>
    </source>
</evidence>
<evidence type="ECO:0000256" key="2">
    <source>
        <dbReference type="SAM" id="Phobius"/>
    </source>
</evidence>
<gene>
    <name evidence="3" type="ORF">SAMN05518682_2308</name>
</gene>
<proteinExistence type="predicted"/>
<dbReference type="AlphaFoldDB" id="A0A1N6SGY7"/>
<feature type="transmembrane region" description="Helical" evidence="2">
    <location>
        <begin position="48"/>
        <end position="68"/>
    </location>
</feature>
<reference evidence="4" key="1">
    <citation type="submission" date="2017-01" db="EMBL/GenBank/DDBJ databases">
        <authorList>
            <person name="Varghese N."/>
            <person name="Submissions S."/>
        </authorList>
    </citation>
    <scope>NUCLEOTIDE SEQUENCE [LARGE SCALE GENOMIC DNA]</scope>
    <source>
        <strain evidence="4">3bp</strain>
    </source>
</reference>
<evidence type="ECO:0008006" key="5">
    <source>
        <dbReference type="Google" id="ProtNLM"/>
    </source>
</evidence>
<keyword evidence="4" id="KW-1185">Reference proteome</keyword>
<accession>A0A1N6SGY7</accession>
<feature type="region of interest" description="Disordered" evidence="1">
    <location>
        <begin position="68"/>
        <end position="107"/>
    </location>
</feature>
<sequence length="343" mass="36237">MTGTLPTDDETFVRALRARVDTLAPRIDVDTDRVLPTARRSRRRRRTVVSGLCALAIVAGGVGAASYWSEPSPTHPSQIAPASGGDAAAPVPDGRPQGNGPADGPYWRVRTLTTSTETTSDGRTEERSQGITYWTARDPEGDSYRAFEGDDAMEPSPGSTFGSLVIDGEHVRLGWDELATLPTDPAELDALLRDSVRAEVGTVNEDALAQKTWNLLHSGPTSPAVRDGLWATLTGLAASTPLGAVQDTQGRTGEGLEWVGQDQSNRIVRLVYDTAEHRLLELTFDVDLGTSGSEPTADAPTAGSDGDGAAALQHVVLHTTYLDEGEVAGPPPASGGPDCWKTC</sequence>
<evidence type="ECO:0000313" key="4">
    <source>
        <dbReference type="Proteomes" id="UP000186235"/>
    </source>
</evidence>
<evidence type="ECO:0000313" key="3">
    <source>
        <dbReference type="EMBL" id="SIQ40242.1"/>
    </source>
</evidence>
<dbReference type="RefSeq" id="WP_076405064.1">
    <property type="nucleotide sequence ID" value="NZ_FTMI01000004.1"/>
</dbReference>
<protein>
    <recommendedName>
        <fullName evidence="5">CU044_5270 family protein</fullName>
    </recommendedName>
</protein>
<name>A0A1N6SGY7_9MICO</name>
<keyword evidence="2" id="KW-0812">Transmembrane</keyword>
<dbReference type="EMBL" id="FTMI01000004">
    <property type="protein sequence ID" value="SIQ40242.1"/>
    <property type="molecule type" value="Genomic_DNA"/>
</dbReference>